<reference evidence="2" key="1">
    <citation type="journal article" date="2019" name="bioRxiv">
        <title>The Genome of the Zebra Mussel, Dreissena polymorpha: A Resource for Invasive Species Research.</title>
        <authorList>
            <person name="McCartney M.A."/>
            <person name="Auch B."/>
            <person name="Kono T."/>
            <person name="Mallez S."/>
            <person name="Zhang Y."/>
            <person name="Obille A."/>
            <person name="Becker A."/>
            <person name="Abrahante J.E."/>
            <person name="Garbe J."/>
            <person name="Badalamenti J.P."/>
            <person name="Herman A."/>
            <person name="Mangelson H."/>
            <person name="Liachko I."/>
            <person name="Sullivan S."/>
            <person name="Sone E.D."/>
            <person name="Koren S."/>
            <person name="Silverstein K.A.T."/>
            <person name="Beckman K.B."/>
            <person name="Gohl D.M."/>
        </authorList>
    </citation>
    <scope>NUCLEOTIDE SEQUENCE</scope>
    <source>
        <strain evidence="2">Duluth1</strain>
        <tissue evidence="2">Whole animal</tissue>
    </source>
</reference>
<proteinExistence type="predicted"/>
<evidence type="ECO:0000313" key="2">
    <source>
        <dbReference type="EMBL" id="KAH3842244.1"/>
    </source>
</evidence>
<feature type="region of interest" description="Disordered" evidence="1">
    <location>
        <begin position="377"/>
        <end position="464"/>
    </location>
</feature>
<dbReference type="OrthoDB" id="9934714at2759"/>
<feature type="compositionally biased region" description="Polar residues" evidence="1">
    <location>
        <begin position="554"/>
        <end position="566"/>
    </location>
</feature>
<accession>A0A9D4KMI4</accession>
<evidence type="ECO:0000256" key="1">
    <source>
        <dbReference type="SAM" id="MobiDB-lite"/>
    </source>
</evidence>
<feature type="compositionally biased region" description="Basic and acidic residues" evidence="1">
    <location>
        <begin position="231"/>
        <end position="244"/>
    </location>
</feature>
<name>A0A9D4KMI4_DREPO</name>
<feature type="compositionally biased region" description="Polar residues" evidence="1">
    <location>
        <begin position="377"/>
        <end position="387"/>
    </location>
</feature>
<keyword evidence="3" id="KW-1185">Reference proteome</keyword>
<evidence type="ECO:0000313" key="3">
    <source>
        <dbReference type="Proteomes" id="UP000828390"/>
    </source>
</evidence>
<dbReference type="EMBL" id="JAIWYP010000004">
    <property type="protein sequence ID" value="KAH3842244.1"/>
    <property type="molecule type" value="Genomic_DNA"/>
</dbReference>
<organism evidence="2 3">
    <name type="scientific">Dreissena polymorpha</name>
    <name type="common">Zebra mussel</name>
    <name type="synonym">Mytilus polymorpha</name>
    <dbReference type="NCBI Taxonomy" id="45954"/>
    <lineage>
        <taxon>Eukaryota</taxon>
        <taxon>Metazoa</taxon>
        <taxon>Spiralia</taxon>
        <taxon>Lophotrochozoa</taxon>
        <taxon>Mollusca</taxon>
        <taxon>Bivalvia</taxon>
        <taxon>Autobranchia</taxon>
        <taxon>Heteroconchia</taxon>
        <taxon>Euheterodonta</taxon>
        <taxon>Imparidentia</taxon>
        <taxon>Neoheterodontei</taxon>
        <taxon>Myida</taxon>
        <taxon>Dreissenoidea</taxon>
        <taxon>Dreissenidae</taxon>
        <taxon>Dreissena</taxon>
    </lineage>
</organism>
<feature type="compositionally biased region" description="Polar residues" evidence="1">
    <location>
        <begin position="407"/>
        <end position="434"/>
    </location>
</feature>
<dbReference type="PANTHER" id="PTHR35079">
    <property type="entry name" value="LUNG ADENOMA SUSCEPTIBILITY PROTEIN 2"/>
    <property type="match status" value="1"/>
</dbReference>
<feature type="compositionally biased region" description="Polar residues" evidence="1">
    <location>
        <begin position="212"/>
        <end position="222"/>
    </location>
</feature>
<feature type="region of interest" description="Disordered" evidence="1">
    <location>
        <begin position="212"/>
        <end position="274"/>
    </location>
</feature>
<feature type="compositionally biased region" description="Polar residues" evidence="1">
    <location>
        <begin position="445"/>
        <end position="459"/>
    </location>
</feature>
<reference evidence="2" key="2">
    <citation type="submission" date="2020-11" db="EMBL/GenBank/DDBJ databases">
        <authorList>
            <person name="McCartney M.A."/>
            <person name="Auch B."/>
            <person name="Kono T."/>
            <person name="Mallez S."/>
            <person name="Becker A."/>
            <person name="Gohl D.M."/>
            <person name="Silverstein K.A.T."/>
            <person name="Koren S."/>
            <person name="Bechman K.B."/>
            <person name="Herman A."/>
            <person name="Abrahante J.E."/>
            <person name="Garbe J."/>
        </authorList>
    </citation>
    <scope>NUCLEOTIDE SEQUENCE</scope>
    <source>
        <strain evidence="2">Duluth1</strain>
        <tissue evidence="2">Whole animal</tissue>
    </source>
</reference>
<dbReference type="InterPro" id="IPR052679">
    <property type="entry name" value="Cell_Prolif_Regulator"/>
</dbReference>
<dbReference type="PANTHER" id="PTHR35079:SF1">
    <property type="entry name" value="LUNG ADENOMA SUSCEPTIBILITY PROTEIN 2"/>
    <property type="match status" value="1"/>
</dbReference>
<feature type="region of interest" description="Disordered" evidence="1">
    <location>
        <begin position="481"/>
        <end position="567"/>
    </location>
</feature>
<sequence>MATTKLPSTIGAPKSQYKIRCTPGSVLIGDREFLSATDALEAYLSQYDPLGFANQPVYKRTVNDLLTPKSTLHMTAERSLETGVRATGTEMRLADQKDAINESLLKMKKTVALKAEVEEALNKSQELIRQINSDNFAKKTDCPSDIGSLTTDILVSMNPAEGYTDPGALDGAPQPWKSKHIYGYKRPRARRSKTLSSLQIAHDMMGLTDPVPNQSFTAQPSSEKAAGHVTFKNDTRKPDSKYDDEVSVLLGESPLDSRMSRSPNKNLRERSRSVSPSILKRERQLFESGLREKPIPDYYTEFNTSAAKAPSWVDTMNISDVSDSDWKKRDFTVSKPPPSWVNDIDNSDITSIVSPSKPVKKLAFEDLLRPLPVINTQQDSSYNSDVNDTLPPPGLTYNDLVGDASKRNTQNANRKGSPTLSEKLSNLKSKTTAALQKYHDRDNDNLNLDTPSRGSNPYSGNDVPRCSSLDTAALIAGIAPPRSSDIVGASPIKPVAGDNDSTVTAHGSPDRARARRARSRSPDTDIVLEGDRPWEKTVPYKPPVSVGDLRKPANDSQNYSGGSQPGSLEALKNMIFKLQQEAVTTDSEDEGSRSQLSAKVHKLRAEAANLGINIPAADVMDPRTGKPMAPLPELKDYDFQGEPGGQSLEKALVHLDRLKTLVNSREKDVKQRSGVTPLCAHMDKQKK</sequence>
<dbReference type="Proteomes" id="UP000828390">
    <property type="component" value="Unassembled WGS sequence"/>
</dbReference>
<comment type="caution">
    <text evidence="2">The sequence shown here is derived from an EMBL/GenBank/DDBJ whole genome shotgun (WGS) entry which is preliminary data.</text>
</comment>
<dbReference type="AlphaFoldDB" id="A0A9D4KMI4"/>
<gene>
    <name evidence="2" type="ORF">DPMN_115741</name>
</gene>
<feature type="region of interest" description="Disordered" evidence="1">
    <location>
        <begin position="664"/>
        <end position="687"/>
    </location>
</feature>
<protein>
    <submittedName>
        <fullName evidence="2">Uncharacterized protein</fullName>
    </submittedName>
</protein>